<accession>A0AA96WMI1</accession>
<comment type="similarity">
    <text evidence="1">Belongs to the SIS family. PHI subfamily.</text>
</comment>
<feature type="domain" description="SIS" evidence="2">
    <location>
        <begin position="49"/>
        <end position="191"/>
    </location>
</feature>
<dbReference type="CDD" id="cd05005">
    <property type="entry name" value="SIS_PHI"/>
    <property type="match status" value="1"/>
</dbReference>
<evidence type="ECO:0000313" key="3">
    <source>
        <dbReference type="EMBL" id="WNZ28009.1"/>
    </source>
</evidence>
<dbReference type="PROSITE" id="PS51464">
    <property type="entry name" value="SIS"/>
    <property type="match status" value="1"/>
</dbReference>
<evidence type="ECO:0000256" key="1">
    <source>
        <dbReference type="ARBA" id="ARBA00009235"/>
    </source>
</evidence>
<sequence>MQLTYRDIHYSTQTSNSVPYEGFAQSVQLILDENRRVLNETVYAALEHLAQAITEANRIFVFGGGRSGLVMRMAAMRIMHLGCQVYVVGETITPAIEQGDLLITCSGSGNTGSVCAMAVTAKTIGAQLAVITANKTSPLAALADLTVELAAVTKHEREAARSQQFAGSLFEQSTLLLLDALFHVLSRTLNKSTQSLWAMHTNLE</sequence>
<dbReference type="AlphaFoldDB" id="A0AA96WMI1"/>
<name>A0AA96WMI1_9CYAN</name>
<reference evidence="3" key="1">
    <citation type="submission" date="2020-05" db="EMBL/GenBank/DDBJ databases">
        <authorList>
            <person name="Zhu T."/>
            <person name="Keshari N."/>
            <person name="Lu X."/>
        </authorList>
    </citation>
    <scope>NUCLEOTIDE SEQUENCE</scope>
    <source>
        <strain evidence="3">NK1-12</strain>
    </source>
</reference>
<dbReference type="GO" id="GO:1901135">
    <property type="term" value="P:carbohydrate derivative metabolic process"/>
    <property type="evidence" value="ECO:0007669"/>
    <property type="project" value="InterPro"/>
</dbReference>
<dbReference type="PANTHER" id="PTHR43443">
    <property type="entry name" value="3-HEXULOSE-6-PHOSPHATE ISOMERASE"/>
    <property type="match status" value="1"/>
</dbReference>
<dbReference type="GO" id="GO:0016853">
    <property type="term" value="F:isomerase activity"/>
    <property type="evidence" value="ECO:0007669"/>
    <property type="project" value="InterPro"/>
</dbReference>
<organism evidence="3">
    <name type="scientific">Leptolyngbya sp. NK1-12</name>
    <dbReference type="NCBI Taxonomy" id="2547451"/>
    <lineage>
        <taxon>Bacteria</taxon>
        <taxon>Bacillati</taxon>
        <taxon>Cyanobacteriota</taxon>
        <taxon>Cyanophyceae</taxon>
        <taxon>Leptolyngbyales</taxon>
        <taxon>Leptolyngbyaceae</taxon>
        <taxon>Leptolyngbya group</taxon>
        <taxon>Leptolyngbya</taxon>
    </lineage>
</organism>
<dbReference type="GO" id="GO:0097367">
    <property type="term" value="F:carbohydrate derivative binding"/>
    <property type="evidence" value="ECO:0007669"/>
    <property type="project" value="InterPro"/>
</dbReference>
<protein>
    <submittedName>
        <fullName evidence="3">6-phospho-3-hexuloisomerase</fullName>
    </submittedName>
</protein>
<dbReference type="InterPro" id="IPR017552">
    <property type="entry name" value="PHI/rmpB"/>
</dbReference>
<dbReference type="EMBL" id="CP053587">
    <property type="protein sequence ID" value="WNZ28009.1"/>
    <property type="molecule type" value="Genomic_DNA"/>
</dbReference>
<dbReference type="NCBIfam" id="TIGR03127">
    <property type="entry name" value="RuMP_HxlB"/>
    <property type="match status" value="1"/>
</dbReference>
<dbReference type="Pfam" id="PF01380">
    <property type="entry name" value="SIS"/>
    <property type="match status" value="1"/>
</dbReference>
<proteinExistence type="inferred from homology"/>
<dbReference type="InterPro" id="IPR001347">
    <property type="entry name" value="SIS_dom"/>
</dbReference>
<dbReference type="SUPFAM" id="SSF53697">
    <property type="entry name" value="SIS domain"/>
    <property type="match status" value="1"/>
</dbReference>
<dbReference type="PANTHER" id="PTHR43443:SF1">
    <property type="entry name" value="3-HEXULOSE-6-PHOSPHATE ISOMERASE"/>
    <property type="match status" value="1"/>
</dbReference>
<evidence type="ECO:0000259" key="2">
    <source>
        <dbReference type="PROSITE" id="PS51464"/>
    </source>
</evidence>
<dbReference type="Gene3D" id="3.40.50.10490">
    <property type="entry name" value="Glucose-6-phosphate isomerase like protein, domain 1"/>
    <property type="match status" value="1"/>
</dbReference>
<gene>
    <name evidence="3" type="primary">hxlB</name>
    <name evidence="3" type="ORF">HJG54_33280</name>
</gene>
<dbReference type="InterPro" id="IPR046348">
    <property type="entry name" value="SIS_dom_sf"/>
</dbReference>